<name>A0AAD5R3I5_PARTN</name>
<proteinExistence type="predicted"/>
<protein>
    <submittedName>
        <fullName evidence="1">Uncharacterized protein</fullName>
    </submittedName>
</protein>
<reference evidence="1" key="1">
    <citation type="submission" date="2021-06" db="EMBL/GenBank/DDBJ databases">
        <title>Parelaphostrongylus tenuis whole genome reference sequence.</title>
        <authorList>
            <person name="Garwood T.J."/>
            <person name="Larsen P.A."/>
            <person name="Fountain-Jones N.M."/>
            <person name="Garbe J.R."/>
            <person name="Macchietto M.G."/>
            <person name="Kania S.A."/>
            <person name="Gerhold R.W."/>
            <person name="Richards J.E."/>
            <person name="Wolf T.M."/>
        </authorList>
    </citation>
    <scope>NUCLEOTIDE SEQUENCE</scope>
    <source>
        <strain evidence="1">MNPRO001-30</strain>
        <tissue evidence="1">Meninges</tissue>
    </source>
</reference>
<dbReference type="EMBL" id="JAHQIW010006340">
    <property type="protein sequence ID" value="KAJ1368892.1"/>
    <property type="molecule type" value="Genomic_DNA"/>
</dbReference>
<evidence type="ECO:0000313" key="2">
    <source>
        <dbReference type="Proteomes" id="UP001196413"/>
    </source>
</evidence>
<gene>
    <name evidence="1" type="ORF">KIN20_030246</name>
</gene>
<organism evidence="1 2">
    <name type="scientific">Parelaphostrongylus tenuis</name>
    <name type="common">Meningeal worm</name>
    <dbReference type="NCBI Taxonomy" id="148309"/>
    <lineage>
        <taxon>Eukaryota</taxon>
        <taxon>Metazoa</taxon>
        <taxon>Ecdysozoa</taxon>
        <taxon>Nematoda</taxon>
        <taxon>Chromadorea</taxon>
        <taxon>Rhabditida</taxon>
        <taxon>Rhabditina</taxon>
        <taxon>Rhabditomorpha</taxon>
        <taxon>Strongyloidea</taxon>
        <taxon>Metastrongylidae</taxon>
        <taxon>Parelaphostrongylus</taxon>
    </lineage>
</organism>
<accession>A0AAD5R3I5</accession>
<dbReference type="Proteomes" id="UP001196413">
    <property type="component" value="Unassembled WGS sequence"/>
</dbReference>
<dbReference type="AlphaFoldDB" id="A0AAD5R3I5"/>
<sequence length="114" mass="13280">MPNFFKDGKPELRYRRVIRLSLDGPCMYTIGSRCYDSKVELSAEYKLLLKDKITTILYKGHRRMRVTSFSGAAVKRIRLENKTRKSDKTRTNDCGQPTRIIAFEEDEDVKTLAE</sequence>
<keyword evidence="2" id="KW-1185">Reference proteome</keyword>
<comment type="caution">
    <text evidence="1">The sequence shown here is derived from an EMBL/GenBank/DDBJ whole genome shotgun (WGS) entry which is preliminary data.</text>
</comment>
<evidence type="ECO:0000313" key="1">
    <source>
        <dbReference type="EMBL" id="KAJ1368892.1"/>
    </source>
</evidence>